<keyword evidence="3" id="KW-1185">Reference proteome</keyword>
<feature type="region of interest" description="Disordered" evidence="1">
    <location>
        <begin position="189"/>
        <end position="286"/>
    </location>
</feature>
<dbReference type="EMBL" id="SRLO01000404">
    <property type="protein sequence ID" value="TNN57473.1"/>
    <property type="molecule type" value="Genomic_DNA"/>
</dbReference>
<feature type="compositionally biased region" description="Gly residues" evidence="1">
    <location>
        <begin position="217"/>
        <end position="234"/>
    </location>
</feature>
<dbReference type="AlphaFoldDB" id="A0A4Z2GXH0"/>
<gene>
    <name evidence="2" type="ORF">EYF80_032297</name>
</gene>
<comment type="caution">
    <text evidence="2">The sequence shown here is derived from an EMBL/GenBank/DDBJ whole genome shotgun (WGS) entry which is preliminary data.</text>
</comment>
<evidence type="ECO:0000256" key="1">
    <source>
        <dbReference type="SAM" id="MobiDB-lite"/>
    </source>
</evidence>
<evidence type="ECO:0000313" key="2">
    <source>
        <dbReference type="EMBL" id="TNN57473.1"/>
    </source>
</evidence>
<dbReference type="Proteomes" id="UP000314294">
    <property type="component" value="Unassembled WGS sequence"/>
</dbReference>
<name>A0A4Z2GXH0_9TELE</name>
<protein>
    <submittedName>
        <fullName evidence="2">Uncharacterized protein</fullName>
    </submittedName>
</protein>
<feature type="compositionally biased region" description="Basic and acidic residues" evidence="1">
    <location>
        <begin position="248"/>
        <end position="259"/>
    </location>
</feature>
<proteinExistence type="predicted"/>
<accession>A0A4Z2GXH0</accession>
<feature type="compositionally biased region" description="Gly residues" evidence="1">
    <location>
        <begin position="276"/>
        <end position="286"/>
    </location>
</feature>
<sequence>MSISPFFSSMSAFRSFKTPAQSMLRAEREAESADGPQAGNWRAENPHLAAMLFSGSRGISRTLVPPTIFSWHVVATVFPCALWYDLGWTSTSSSHWSYWLGRGQSRGGGDELTSTLNRPEQRRVPGFGFAPAEVGGHLKEEVRQAVLVQALLTGWVQEGLQPRLSLAGQEAQLGPPGLGGDVQLLVAGHQKGPQGAGGGAPRPHVVRQGAERRGARRGAGGAVGGRRAGRGVGAGVTPLPAGRRRPGRRPEEEEGRGQRELWILVNKDGDHRRTWRGGGGSAKSPR</sequence>
<organism evidence="2 3">
    <name type="scientific">Liparis tanakae</name>
    <name type="common">Tanaka's snailfish</name>
    <dbReference type="NCBI Taxonomy" id="230148"/>
    <lineage>
        <taxon>Eukaryota</taxon>
        <taxon>Metazoa</taxon>
        <taxon>Chordata</taxon>
        <taxon>Craniata</taxon>
        <taxon>Vertebrata</taxon>
        <taxon>Euteleostomi</taxon>
        <taxon>Actinopterygii</taxon>
        <taxon>Neopterygii</taxon>
        <taxon>Teleostei</taxon>
        <taxon>Neoteleostei</taxon>
        <taxon>Acanthomorphata</taxon>
        <taxon>Eupercaria</taxon>
        <taxon>Perciformes</taxon>
        <taxon>Cottioidei</taxon>
        <taxon>Cottales</taxon>
        <taxon>Liparidae</taxon>
        <taxon>Liparis</taxon>
    </lineage>
</organism>
<reference evidence="2 3" key="1">
    <citation type="submission" date="2019-03" db="EMBL/GenBank/DDBJ databases">
        <title>First draft genome of Liparis tanakae, snailfish: a comprehensive survey of snailfish specific genes.</title>
        <authorList>
            <person name="Kim W."/>
            <person name="Song I."/>
            <person name="Jeong J.-H."/>
            <person name="Kim D."/>
            <person name="Kim S."/>
            <person name="Ryu S."/>
            <person name="Song J.Y."/>
            <person name="Lee S.K."/>
        </authorList>
    </citation>
    <scope>NUCLEOTIDE SEQUENCE [LARGE SCALE GENOMIC DNA]</scope>
    <source>
        <tissue evidence="2">Muscle</tissue>
    </source>
</reference>
<evidence type="ECO:0000313" key="3">
    <source>
        <dbReference type="Proteomes" id="UP000314294"/>
    </source>
</evidence>